<evidence type="ECO:0000313" key="7">
    <source>
        <dbReference type="Proteomes" id="UP000007266"/>
    </source>
</evidence>
<dbReference type="STRING" id="7070.D6WBJ6"/>
<keyword evidence="4" id="KW-0234">DNA repair</keyword>
<dbReference type="Proteomes" id="UP000007266">
    <property type="component" value="Linkage group 2"/>
</dbReference>
<evidence type="ECO:0000256" key="2">
    <source>
        <dbReference type="ARBA" id="ARBA00022490"/>
    </source>
</evidence>
<protein>
    <submittedName>
        <fullName evidence="6">BRISC and BRCA1-A complex member 1-like Protein</fullName>
    </submittedName>
</protein>
<dbReference type="InterPro" id="IPR026126">
    <property type="entry name" value="BABAM1"/>
</dbReference>
<name>D6WBJ6_TRICA</name>
<keyword evidence="5" id="KW-0539">Nucleus</keyword>
<dbReference type="GO" id="GO:0006302">
    <property type="term" value="P:double-strand break repair"/>
    <property type="evidence" value="ECO:0000318"/>
    <property type="project" value="GO_Central"/>
</dbReference>
<reference evidence="6 7" key="2">
    <citation type="journal article" date="2010" name="Nucleic Acids Res.">
        <title>BeetleBase in 2010: revisions to provide comprehensive genomic information for Tribolium castaneum.</title>
        <authorList>
            <person name="Kim H.S."/>
            <person name="Murphy T."/>
            <person name="Xia J."/>
            <person name="Caragea D."/>
            <person name="Park Y."/>
            <person name="Beeman R.W."/>
            <person name="Lorenzen M.D."/>
            <person name="Butcher S."/>
            <person name="Manak J.R."/>
            <person name="Brown S.J."/>
        </authorList>
    </citation>
    <scope>GENOME REANNOTATION</scope>
    <source>
        <strain evidence="6 7">Georgia GA2</strain>
    </source>
</reference>
<dbReference type="OrthoDB" id="547311at2759"/>
<dbReference type="GO" id="GO:0070552">
    <property type="term" value="C:BRISC complex"/>
    <property type="evidence" value="ECO:0000318"/>
    <property type="project" value="GO_Central"/>
</dbReference>
<evidence type="ECO:0000256" key="3">
    <source>
        <dbReference type="ARBA" id="ARBA00022763"/>
    </source>
</evidence>
<dbReference type="PANTHER" id="PTHR15660">
    <property type="entry name" value="BRISC AND BRCA1-A COMPLEX MEMBER 1"/>
    <property type="match status" value="1"/>
</dbReference>
<gene>
    <name evidence="6" type="primary">AUGUSTUS-3.0.2_04528</name>
    <name evidence="6" type="ORF">TcasGA2_TC004528</name>
</gene>
<accession>D6WBJ6</accession>
<dbReference type="CDD" id="cd21502">
    <property type="entry name" value="vWA_BABAM1"/>
    <property type="match status" value="1"/>
</dbReference>
<comment type="subcellular location">
    <subcellularLocation>
        <location evidence="1">Nucleus</location>
    </subcellularLocation>
</comment>
<keyword evidence="3" id="KW-0227">DNA damage</keyword>
<evidence type="ECO:0000256" key="4">
    <source>
        <dbReference type="ARBA" id="ARBA00023204"/>
    </source>
</evidence>
<reference evidence="6 7" key="1">
    <citation type="journal article" date="2008" name="Nature">
        <title>The genome of the model beetle and pest Tribolium castaneum.</title>
        <authorList>
            <consortium name="Tribolium Genome Sequencing Consortium"/>
            <person name="Richards S."/>
            <person name="Gibbs R.A."/>
            <person name="Weinstock G.M."/>
            <person name="Brown S.J."/>
            <person name="Denell R."/>
            <person name="Beeman R.W."/>
            <person name="Gibbs R."/>
            <person name="Beeman R.W."/>
            <person name="Brown S.J."/>
            <person name="Bucher G."/>
            <person name="Friedrich M."/>
            <person name="Grimmelikhuijzen C.J."/>
            <person name="Klingler M."/>
            <person name="Lorenzen M."/>
            <person name="Richards S."/>
            <person name="Roth S."/>
            <person name="Schroder R."/>
            <person name="Tautz D."/>
            <person name="Zdobnov E.M."/>
            <person name="Muzny D."/>
            <person name="Gibbs R.A."/>
            <person name="Weinstock G.M."/>
            <person name="Attaway T."/>
            <person name="Bell S."/>
            <person name="Buhay C.J."/>
            <person name="Chandrabose M.N."/>
            <person name="Chavez D."/>
            <person name="Clerk-Blankenburg K.P."/>
            <person name="Cree A."/>
            <person name="Dao M."/>
            <person name="Davis C."/>
            <person name="Chacko J."/>
            <person name="Dinh H."/>
            <person name="Dugan-Rocha S."/>
            <person name="Fowler G."/>
            <person name="Garner T.T."/>
            <person name="Garnes J."/>
            <person name="Gnirke A."/>
            <person name="Hawes A."/>
            <person name="Hernandez J."/>
            <person name="Hines S."/>
            <person name="Holder M."/>
            <person name="Hume J."/>
            <person name="Jhangiani S.N."/>
            <person name="Joshi V."/>
            <person name="Khan Z.M."/>
            <person name="Jackson L."/>
            <person name="Kovar C."/>
            <person name="Kowis A."/>
            <person name="Lee S."/>
            <person name="Lewis L.R."/>
            <person name="Margolis J."/>
            <person name="Morgan M."/>
            <person name="Nazareth L.V."/>
            <person name="Nguyen N."/>
            <person name="Okwuonu G."/>
            <person name="Parker D."/>
            <person name="Richards S."/>
            <person name="Ruiz S.J."/>
            <person name="Santibanez J."/>
            <person name="Savard J."/>
            <person name="Scherer S.E."/>
            <person name="Schneider B."/>
            <person name="Sodergren E."/>
            <person name="Tautz D."/>
            <person name="Vattahil S."/>
            <person name="Villasana D."/>
            <person name="White C.S."/>
            <person name="Wright R."/>
            <person name="Park Y."/>
            <person name="Beeman R.W."/>
            <person name="Lord J."/>
            <person name="Oppert B."/>
            <person name="Lorenzen M."/>
            <person name="Brown S."/>
            <person name="Wang L."/>
            <person name="Savard J."/>
            <person name="Tautz D."/>
            <person name="Richards S."/>
            <person name="Weinstock G."/>
            <person name="Gibbs R.A."/>
            <person name="Liu Y."/>
            <person name="Worley K."/>
            <person name="Weinstock G."/>
            <person name="Elsik C.G."/>
            <person name="Reese J.T."/>
            <person name="Elhaik E."/>
            <person name="Landan G."/>
            <person name="Graur D."/>
            <person name="Arensburger P."/>
            <person name="Atkinson P."/>
            <person name="Beeman R.W."/>
            <person name="Beidler J."/>
            <person name="Brown S.J."/>
            <person name="Demuth J.P."/>
            <person name="Drury D.W."/>
            <person name="Du Y.Z."/>
            <person name="Fujiwara H."/>
            <person name="Lorenzen M."/>
            <person name="Maselli V."/>
            <person name="Osanai M."/>
            <person name="Park Y."/>
            <person name="Robertson H.M."/>
            <person name="Tu Z."/>
            <person name="Wang J.J."/>
            <person name="Wang S."/>
            <person name="Richards S."/>
            <person name="Song H."/>
            <person name="Zhang L."/>
            <person name="Sodergren E."/>
            <person name="Werner D."/>
            <person name="Stanke M."/>
            <person name="Morgenstern B."/>
            <person name="Solovyev V."/>
            <person name="Kosarev P."/>
            <person name="Brown G."/>
            <person name="Chen H.C."/>
            <person name="Ermolaeva O."/>
            <person name="Hlavina W."/>
            <person name="Kapustin Y."/>
            <person name="Kiryutin B."/>
            <person name="Kitts P."/>
            <person name="Maglott D."/>
            <person name="Pruitt K."/>
            <person name="Sapojnikov V."/>
            <person name="Souvorov A."/>
            <person name="Mackey A.J."/>
            <person name="Waterhouse R.M."/>
            <person name="Wyder S."/>
            <person name="Zdobnov E.M."/>
            <person name="Zdobnov E.M."/>
            <person name="Wyder S."/>
            <person name="Kriventseva E.V."/>
            <person name="Kadowaki T."/>
            <person name="Bork P."/>
            <person name="Aranda M."/>
            <person name="Bao R."/>
            <person name="Beermann A."/>
            <person name="Berns N."/>
            <person name="Bolognesi R."/>
            <person name="Bonneton F."/>
            <person name="Bopp D."/>
            <person name="Brown S.J."/>
            <person name="Bucher G."/>
            <person name="Butts T."/>
            <person name="Chaumot A."/>
            <person name="Denell R.E."/>
            <person name="Ferrier D.E."/>
            <person name="Friedrich M."/>
            <person name="Gordon C.M."/>
            <person name="Jindra M."/>
            <person name="Klingler M."/>
            <person name="Lan Q."/>
            <person name="Lattorff H.M."/>
            <person name="Laudet V."/>
            <person name="von Levetsow C."/>
            <person name="Liu Z."/>
            <person name="Lutz R."/>
            <person name="Lynch J.A."/>
            <person name="da Fonseca R.N."/>
            <person name="Posnien N."/>
            <person name="Reuter R."/>
            <person name="Roth S."/>
            <person name="Savard J."/>
            <person name="Schinko J.B."/>
            <person name="Schmitt C."/>
            <person name="Schoppmeier M."/>
            <person name="Schroder R."/>
            <person name="Shippy T.D."/>
            <person name="Simonnet F."/>
            <person name="Marques-Souza H."/>
            <person name="Tautz D."/>
            <person name="Tomoyasu Y."/>
            <person name="Trauner J."/>
            <person name="Van der Zee M."/>
            <person name="Vervoort M."/>
            <person name="Wittkopp N."/>
            <person name="Wimmer E.A."/>
            <person name="Yang X."/>
            <person name="Jones A.K."/>
            <person name="Sattelle D.B."/>
            <person name="Ebert P.R."/>
            <person name="Nelson D."/>
            <person name="Scott J.G."/>
            <person name="Beeman R.W."/>
            <person name="Muthukrishnan S."/>
            <person name="Kramer K.J."/>
            <person name="Arakane Y."/>
            <person name="Beeman R.W."/>
            <person name="Zhu Q."/>
            <person name="Hogenkamp D."/>
            <person name="Dixit R."/>
            <person name="Oppert B."/>
            <person name="Jiang H."/>
            <person name="Zou Z."/>
            <person name="Marshall J."/>
            <person name="Elpidina E."/>
            <person name="Vinokurov K."/>
            <person name="Oppert C."/>
            <person name="Zou Z."/>
            <person name="Evans J."/>
            <person name="Lu Z."/>
            <person name="Zhao P."/>
            <person name="Sumathipala N."/>
            <person name="Altincicek B."/>
            <person name="Vilcinskas A."/>
            <person name="Williams M."/>
            <person name="Hultmark D."/>
            <person name="Hetru C."/>
            <person name="Jiang H."/>
            <person name="Grimmelikhuijzen C.J."/>
            <person name="Hauser F."/>
            <person name="Cazzamali G."/>
            <person name="Williamson M."/>
            <person name="Park Y."/>
            <person name="Li B."/>
            <person name="Tanaka Y."/>
            <person name="Predel R."/>
            <person name="Neupert S."/>
            <person name="Schachtner J."/>
            <person name="Verleyen P."/>
            <person name="Raible F."/>
            <person name="Bork P."/>
            <person name="Friedrich M."/>
            <person name="Walden K.K."/>
            <person name="Robertson H.M."/>
            <person name="Angeli S."/>
            <person name="Foret S."/>
            <person name="Bucher G."/>
            <person name="Schuetz S."/>
            <person name="Maleszka R."/>
            <person name="Wimmer E.A."/>
            <person name="Beeman R.W."/>
            <person name="Lorenzen M."/>
            <person name="Tomoyasu Y."/>
            <person name="Miller S.C."/>
            <person name="Grossmann D."/>
            <person name="Bucher G."/>
        </authorList>
    </citation>
    <scope>NUCLEOTIDE SEQUENCE [LARGE SCALE GENOMIC DNA]</scope>
    <source>
        <strain evidence="6 7">Georgia GA2</strain>
    </source>
</reference>
<keyword evidence="7" id="KW-1185">Reference proteome</keyword>
<proteinExistence type="predicted"/>
<evidence type="ECO:0000256" key="1">
    <source>
        <dbReference type="ARBA" id="ARBA00004123"/>
    </source>
</evidence>
<sequence>MSNPSTSRERIIPITMEVDTSPPRVLSPSSPKRTLPMANCPEKIILVVDSVEDDNFTPFRVSNSETVTPFNMLKRAVDMFLHRKSLFSKKHEYALAILNENSVVWLVDFTNNINQITKALQRVEECKTEDIFDLNSLFDVVLQKVEIPEVTTVDETIIPPPYSVRVVLFYGRSYTIPKIVNSPEIEAFLEKAYFTLDVLITHEVVDDNNNCNKIFAILQNLDRKGFAYFFSVGRDKDVLFVSLAKLLGHPLQRPIQKLAKFSLVKDD</sequence>
<dbReference type="GO" id="GO:0007095">
    <property type="term" value="P:mitotic G2 DNA damage checkpoint signaling"/>
    <property type="evidence" value="ECO:0000318"/>
    <property type="project" value="GO_Central"/>
</dbReference>
<keyword evidence="2" id="KW-0963">Cytoplasm</keyword>
<organism evidence="6 7">
    <name type="scientific">Tribolium castaneum</name>
    <name type="common">Red flour beetle</name>
    <dbReference type="NCBI Taxonomy" id="7070"/>
    <lineage>
        <taxon>Eukaryota</taxon>
        <taxon>Metazoa</taxon>
        <taxon>Ecdysozoa</taxon>
        <taxon>Arthropoda</taxon>
        <taxon>Hexapoda</taxon>
        <taxon>Insecta</taxon>
        <taxon>Pterygota</taxon>
        <taxon>Neoptera</taxon>
        <taxon>Endopterygota</taxon>
        <taxon>Coleoptera</taxon>
        <taxon>Polyphaga</taxon>
        <taxon>Cucujiformia</taxon>
        <taxon>Tenebrionidae</taxon>
        <taxon>Tenebrionidae incertae sedis</taxon>
        <taxon>Tribolium</taxon>
    </lineage>
</organism>
<dbReference type="GO" id="GO:0016604">
    <property type="term" value="C:nuclear body"/>
    <property type="evidence" value="ECO:0000318"/>
    <property type="project" value="GO_Central"/>
</dbReference>
<dbReference type="KEGG" id="tca:655173"/>
<dbReference type="EMBL" id="KQ971311">
    <property type="protein sequence ID" value="EEZ98909.1"/>
    <property type="molecule type" value="Genomic_DNA"/>
</dbReference>
<dbReference type="GO" id="GO:0045739">
    <property type="term" value="P:positive regulation of DNA repair"/>
    <property type="evidence" value="ECO:0007669"/>
    <property type="project" value="InterPro"/>
</dbReference>
<evidence type="ECO:0000313" key="6">
    <source>
        <dbReference type="EMBL" id="EEZ98909.1"/>
    </source>
</evidence>
<dbReference type="eggNOG" id="ENOG502QPZP">
    <property type="taxonomic scope" value="Eukaryota"/>
</dbReference>
<dbReference type="PANTHER" id="PTHR15660:SF1">
    <property type="entry name" value="BRISC AND BRCA1-A COMPLEX MEMBER 1"/>
    <property type="match status" value="1"/>
</dbReference>
<dbReference type="HOGENOM" id="CLU_072422_0_0_1"/>
<dbReference type="PhylomeDB" id="D6WBJ6"/>
<dbReference type="GO" id="GO:0070531">
    <property type="term" value="C:BRCA1-A complex"/>
    <property type="evidence" value="ECO:0000318"/>
    <property type="project" value="GO_Central"/>
</dbReference>
<evidence type="ECO:0000256" key="5">
    <source>
        <dbReference type="ARBA" id="ARBA00023242"/>
    </source>
</evidence>
<dbReference type="AlphaFoldDB" id="D6WBJ6"/>
<dbReference type="OMA" id="RPQHQWP"/>